<evidence type="ECO:0000313" key="4">
    <source>
        <dbReference type="Proteomes" id="UP000645217"/>
    </source>
</evidence>
<proteinExistence type="predicted"/>
<reference evidence="3" key="1">
    <citation type="journal article" date="2014" name="Int. J. Syst. Evol. Microbiol.">
        <title>Complete genome sequence of Corynebacterium casei LMG S-19264T (=DSM 44701T), isolated from a smear-ripened cheese.</title>
        <authorList>
            <consortium name="US DOE Joint Genome Institute (JGI-PGF)"/>
            <person name="Walter F."/>
            <person name="Albersmeier A."/>
            <person name="Kalinowski J."/>
            <person name="Ruckert C."/>
        </authorList>
    </citation>
    <scope>NUCLEOTIDE SEQUENCE</scope>
    <source>
        <strain evidence="3">JCM 13064</strain>
    </source>
</reference>
<sequence length="65" mass="7062">MSVTRDFTTLATRPGLLVEQGVHIRVVQEILGHARVTTTQRYTHVAGTLMQDASTRIGAALWGDG</sequence>
<gene>
    <name evidence="3" type="ORF">GCM10007964_38420</name>
</gene>
<evidence type="ECO:0000259" key="2">
    <source>
        <dbReference type="Pfam" id="PF00589"/>
    </source>
</evidence>
<evidence type="ECO:0000313" key="3">
    <source>
        <dbReference type="EMBL" id="GGK92134.1"/>
    </source>
</evidence>
<evidence type="ECO:0000256" key="1">
    <source>
        <dbReference type="ARBA" id="ARBA00023172"/>
    </source>
</evidence>
<name>A0A917R6C6_9ACTN</name>
<comment type="caution">
    <text evidence="3">The sequence shown here is derived from an EMBL/GenBank/DDBJ whole genome shotgun (WGS) entry which is preliminary data.</text>
</comment>
<dbReference type="Proteomes" id="UP000645217">
    <property type="component" value="Unassembled WGS sequence"/>
</dbReference>
<feature type="domain" description="Tyr recombinase" evidence="2">
    <location>
        <begin position="17"/>
        <end position="46"/>
    </location>
</feature>
<dbReference type="GO" id="GO:0003677">
    <property type="term" value="F:DNA binding"/>
    <property type="evidence" value="ECO:0007669"/>
    <property type="project" value="InterPro"/>
</dbReference>
<dbReference type="GO" id="GO:0015074">
    <property type="term" value="P:DNA integration"/>
    <property type="evidence" value="ECO:0007669"/>
    <property type="project" value="InterPro"/>
</dbReference>
<dbReference type="GO" id="GO:0006310">
    <property type="term" value="P:DNA recombination"/>
    <property type="evidence" value="ECO:0007669"/>
    <property type="project" value="UniProtKB-KW"/>
</dbReference>
<dbReference type="EMBL" id="BMNT01000020">
    <property type="protein sequence ID" value="GGK92134.1"/>
    <property type="molecule type" value="Genomic_DNA"/>
</dbReference>
<keyword evidence="4" id="KW-1185">Reference proteome</keyword>
<dbReference type="InterPro" id="IPR013762">
    <property type="entry name" value="Integrase-like_cat_sf"/>
</dbReference>
<dbReference type="AlphaFoldDB" id="A0A917R6C6"/>
<keyword evidence="1" id="KW-0233">DNA recombination</keyword>
<dbReference type="InterPro" id="IPR011010">
    <property type="entry name" value="DNA_brk_join_enz"/>
</dbReference>
<dbReference type="Gene3D" id="1.10.443.10">
    <property type="entry name" value="Intergrase catalytic core"/>
    <property type="match status" value="1"/>
</dbReference>
<accession>A0A917R6C6</accession>
<dbReference type="Pfam" id="PF00589">
    <property type="entry name" value="Phage_integrase"/>
    <property type="match status" value="1"/>
</dbReference>
<protein>
    <recommendedName>
        <fullName evidence="2">Tyr recombinase domain-containing protein</fullName>
    </recommendedName>
</protein>
<reference evidence="3" key="2">
    <citation type="submission" date="2020-09" db="EMBL/GenBank/DDBJ databases">
        <authorList>
            <person name="Sun Q."/>
            <person name="Ohkuma M."/>
        </authorList>
    </citation>
    <scope>NUCLEOTIDE SEQUENCE</scope>
    <source>
        <strain evidence="3">JCM 13064</strain>
    </source>
</reference>
<organism evidence="3 4">
    <name type="scientific">Sphaerisporangium melleum</name>
    <dbReference type="NCBI Taxonomy" id="321316"/>
    <lineage>
        <taxon>Bacteria</taxon>
        <taxon>Bacillati</taxon>
        <taxon>Actinomycetota</taxon>
        <taxon>Actinomycetes</taxon>
        <taxon>Streptosporangiales</taxon>
        <taxon>Streptosporangiaceae</taxon>
        <taxon>Sphaerisporangium</taxon>
    </lineage>
</organism>
<dbReference type="InterPro" id="IPR002104">
    <property type="entry name" value="Integrase_catalytic"/>
</dbReference>
<dbReference type="SUPFAM" id="SSF56349">
    <property type="entry name" value="DNA breaking-rejoining enzymes"/>
    <property type="match status" value="1"/>
</dbReference>